<keyword evidence="1" id="KW-0472">Membrane</keyword>
<organism evidence="2 3">
    <name type="scientific">Streptomyces macrolidinus</name>
    <dbReference type="NCBI Taxonomy" id="2952607"/>
    <lineage>
        <taxon>Bacteria</taxon>
        <taxon>Bacillati</taxon>
        <taxon>Actinomycetota</taxon>
        <taxon>Actinomycetes</taxon>
        <taxon>Kitasatosporales</taxon>
        <taxon>Streptomycetaceae</taxon>
        <taxon>Streptomyces</taxon>
    </lineage>
</organism>
<evidence type="ECO:0000313" key="3">
    <source>
        <dbReference type="Proteomes" id="UP001523219"/>
    </source>
</evidence>
<dbReference type="EMBL" id="JAMWMR010000013">
    <property type="protein sequence ID" value="MCN9242326.1"/>
    <property type="molecule type" value="Genomic_DNA"/>
</dbReference>
<feature type="transmembrane region" description="Helical" evidence="1">
    <location>
        <begin position="52"/>
        <end position="72"/>
    </location>
</feature>
<dbReference type="Pfam" id="PF10823">
    <property type="entry name" value="DUF2568"/>
    <property type="match status" value="1"/>
</dbReference>
<dbReference type="Proteomes" id="UP001523219">
    <property type="component" value="Unassembled WGS sequence"/>
</dbReference>
<name>A0ABT0ZFG5_9ACTN</name>
<evidence type="ECO:0000313" key="2">
    <source>
        <dbReference type="EMBL" id="MCN9242326.1"/>
    </source>
</evidence>
<reference evidence="2 3" key="1">
    <citation type="submission" date="2022-05" db="EMBL/GenBank/DDBJ databases">
        <title>Streptomyces sp. nov. RY43-2 isolated from soil of a peat swamp forest.</title>
        <authorList>
            <person name="Kanchanasin P."/>
            <person name="Tanasupawat S."/>
            <person name="Phongsopitanun W."/>
        </authorList>
    </citation>
    <scope>NUCLEOTIDE SEQUENCE [LARGE SCALE GENOMIC DNA]</scope>
    <source>
        <strain evidence="2 3">RY43-2</strain>
    </source>
</reference>
<feature type="transmembrane region" description="Helical" evidence="1">
    <location>
        <begin position="109"/>
        <end position="127"/>
    </location>
</feature>
<gene>
    <name evidence="2" type="ORF">NGF19_16255</name>
</gene>
<accession>A0ABT0ZFG5</accession>
<evidence type="ECO:0000256" key="1">
    <source>
        <dbReference type="SAM" id="Phobius"/>
    </source>
</evidence>
<comment type="caution">
    <text evidence="2">The sequence shown here is derived from an EMBL/GenBank/DDBJ whole genome shotgun (WGS) entry which is preliminary data.</text>
</comment>
<proteinExistence type="predicted"/>
<dbReference type="RefSeq" id="WP_252425638.1">
    <property type="nucleotide sequence ID" value="NZ_JAMWMR010000013.1"/>
</dbReference>
<keyword evidence="3" id="KW-1185">Reference proteome</keyword>
<keyword evidence="1" id="KW-0812">Transmembrane</keyword>
<sequence length="137" mass="14369">MPTPFDPTAPSDPKSVLDGPSWYVANEFLAFVLELAALACLSWWGFTVGDSKALHVLLGLGTPSAAVVLWWLFAAPKARLRPPLPYVLVVKAVVLGGGAVALSQVGHPVAAVVMAVVVVVNTAVAEVSRRSGSRVKR</sequence>
<keyword evidence="1" id="KW-1133">Transmembrane helix</keyword>
<feature type="transmembrane region" description="Helical" evidence="1">
    <location>
        <begin position="28"/>
        <end position="46"/>
    </location>
</feature>
<protein>
    <submittedName>
        <fullName evidence="2">YrdB family protein</fullName>
    </submittedName>
</protein>
<dbReference type="InterPro" id="IPR021214">
    <property type="entry name" value="DUF2568"/>
</dbReference>